<dbReference type="Proteomes" id="UP000001402">
    <property type="component" value="Chromosome"/>
</dbReference>
<dbReference type="Pfam" id="PF00534">
    <property type="entry name" value="Glycos_transf_1"/>
    <property type="match status" value="1"/>
</dbReference>
<evidence type="ECO:0000313" key="4">
    <source>
        <dbReference type="Proteomes" id="UP000001402"/>
    </source>
</evidence>
<evidence type="ECO:0000259" key="2">
    <source>
        <dbReference type="Pfam" id="PF13579"/>
    </source>
</evidence>
<dbReference type="STRING" id="652103.Rpdx1_2122"/>
<dbReference type="CDD" id="cd03801">
    <property type="entry name" value="GT4_PimA-like"/>
    <property type="match status" value="1"/>
</dbReference>
<protein>
    <submittedName>
        <fullName evidence="3">Glycosyl transferase group 1</fullName>
    </submittedName>
</protein>
<dbReference type="GO" id="GO:0016757">
    <property type="term" value="F:glycosyltransferase activity"/>
    <property type="evidence" value="ECO:0007669"/>
    <property type="project" value="InterPro"/>
</dbReference>
<feature type="domain" description="Glycosyl transferase family 1" evidence="1">
    <location>
        <begin position="192"/>
        <end position="345"/>
    </location>
</feature>
<dbReference type="Gene3D" id="3.40.50.2000">
    <property type="entry name" value="Glycogen Phosphorylase B"/>
    <property type="match status" value="2"/>
</dbReference>
<feature type="domain" description="Glycosyltransferase subfamily 4-like N-terminal" evidence="2">
    <location>
        <begin position="35"/>
        <end position="171"/>
    </location>
</feature>
<dbReference type="InterPro" id="IPR028098">
    <property type="entry name" value="Glyco_trans_4-like_N"/>
</dbReference>
<accession>E6VQ43</accession>
<dbReference type="EMBL" id="CP002418">
    <property type="protein sequence ID" value="ADU43720.1"/>
    <property type="molecule type" value="Genomic_DNA"/>
</dbReference>
<dbReference type="HOGENOM" id="CLU_009583_2_5_5"/>
<reference evidence="3" key="1">
    <citation type="submission" date="2010-12" db="EMBL/GenBank/DDBJ databases">
        <title>Complete sequence of Rhodopseudomonas palustris DX-1.</title>
        <authorList>
            <consortium name="US DOE Joint Genome Institute"/>
            <person name="Lucas S."/>
            <person name="Copeland A."/>
            <person name="Lapidus A."/>
            <person name="Cheng J.-F."/>
            <person name="Goodwin L."/>
            <person name="Pitluck S."/>
            <person name="Misra M."/>
            <person name="Chertkov O."/>
            <person name="Detter J.C."/>
            <person name="Han C."/>
            <person name="Tapia R."/>
            <person name="Land M."/>
            <person name="Hauser L."/>
            <person name="Kyrpides N."/>
            <person name="Ivanova N."/>
            <person name="Ovchinnikova G."/>
            <person name="Logan B."/>
            <person name="Oda Y."/>
            <person name="Harwood C."/>
            <person name="Woyke T."/>
        </authorList>
    </citation>
    <scope>NUCLEOTIDE SEQUENCE [LARGE SCALE GENOMIC DNA]</scope>
    <source>
        <strain evidence="3">DX-1</strain>
    </source>
</reference>
<organism evidence="3 4">
    <name type="scientific">Rhodopseudomonas palustris (strain DX-1)</name>
    <dbReference type="NCBI Taxonomy" id="652103"/>
    <lineage>
        <taxon>Bacteria</taxon>
        <taxon>Pseudomonadati</taxon>
        <taxon>Pseudomonadota</taxon>
        <taxon>Alphaproteobacteria</taxon>
        <taxon>Hyphomicrobiales</taxon>
        <taxon>Nitrobacteraceae</taxon>
        <taxon>Rhodopseudomonas</taxon>
    </lineage>
</organism>
<dbReference type="SUPFAM" id="SSF53756">
    <property type="entry name" value="UDP-Glycosyltransferase/glycogen phosphorylase"/>
    <property type="match status" value="1"/>
</dbReference>
<dbReference type="AlphaFoldDB" id="E6VQ43"/>
<sequence>MKRPRVCFVTYEYPPDVGGLGKSSCRVADFLTEIADVTVVALSASNPPGQTSVTQEPSKLVVRMGKAGSRTATISTLRELVTTLDHARPFDLFHGFFLPAANAFLDLAGQRPTIASIRGNDAVRWLETPKDSAIIADVIARATLVTSVSNDLLDKVRCWSRGPDALHVIHNSIALPLSSARWCLSDMSRGRVGTVANFRAKKNIPLLMQAFARLPSQLAKKLSLCGSFDLDLPLEASLQALGKNLGIRDRVELVGALEPGRAVEAQLLNMQVFVISSDHDGLPNSLLEAAVLGVPLVSTNVGGMRDVIASGVNGLLVEPRNPEAMAEAIGSVLRDDTLAQSLSRGALELAAALAPTNEKRSWHVLYESLLK</sequence>
<dbReference type="InterPro" id="IPR001296">
    <property type="entry name" value="Glyco_trans_1"/>
</dbReference>
<proteinExistence type="predicted"/>
<dbReference type="PANTHER" id="PTHR12526">
    <property type="entry name" value="GLYCOSYLTRANSFERASE"/>
    <property type="match status" value="1"/>
</dbReference>
<evidence type="ECO:0000313" key="3">
    <source>
        <dbReference type="EMBL" id="ADU43720.1"/>
    </source>
</evidence>
<name>E6VQ43_RHOPX</name>
<keyword evidence="3" id="KW-0808">Transferase</keyword>
<dbReference type="KEGG" id="rpx:Rpdx1_2122"/>
<gene>
    <name evidence="3" type="ordered locus">Rpdx1_2122</name>
</gene>
<dbReference type="PANTHER" id="PTHR12526:SF637">
    <property type="entry name" value="GLYCOSYLTRANSFERASE EPSF-RELATED"/>
    <property type="match status" value="1"/>
</dbReference>
<dbReference type="eggNOG" id="COG0438">
    <property type="taxonomic scope" value="Bacteria"/>
</dbReference>
<dbReference type="Pfam" id="PF13579">
    <property type="entry name" value="Glyco_trans_4_4"/>
    <property type="match status" value="1"/>
</dbReference>
<evidence type="ECO:0000259" key="1">
    <source>
        <dbReference type="Pfam" id="PF00534"/>
    </source>
</evidence>